<dbReference type="Proteomes" id="UP000299102">
    <property type="component" value="Unassembled WGS sequence"/>
</dbReference>
<proteinExistence type="predicted"/>
<comment type="caution">
    <text evidence="1">The sequence shown here is derived from an EMBL/GenBank/DDBJ whole genome shotgun (WGS) entry which is preliminary data.</text>
</comment>
<evidence type="ECO:0000313" key="2">
    <source>
        <dbReference type="Proteomes" id="UP000299102"/>
    </source>
</evidence>
<sequence>MSAHVCARGRMCVVVGAAISSGPEHINPASRRIQWRASRIDNDPVVFGPLEPLALRRDVTSLCMLYSIYHREFCDGLFNPISVSEFRHRSLAGNTIITVTMRDVLPRTHHTRFSATYSVAWEWSTVNSCPM</sequence>
<reference evidence="1 2" key="1">
    <citation type="journal article" date="2019" name="Commun. Biol.">
        <title>The bagworm genome reveals a unique fibroin gene that provides high tensile strength.</title>
        <authorList>
            <person name="Kono N."/>
            <person name="Nakamura H."/>
            <person name="Ohtoshi R."/>
            <person name="Tomita M."/>
            <person name="Numata K."/>
            <person name="Arakawa K."/>
        </authorList>
    </citation>
    <scope>NUCLEOTIDE SEQUENCE [LARGE SCALE GENOMIC DNA]</scope>
</reference>
<organism evidence="1 2">
    <name type="scientific">Eumeta variegata</name>
    <name type="common">Bagworm moth</name>
    <name type="synonym">Eumeta japonica</name>
    <dbReference type="NCBI Taxonomy" id="151549"/>
    <lineage>
        <taxon>Eukaryota</taxon>
        <taxon>Metazoa</taxon>
        <taxon>Ecdysozoa</taxon>
        <taxon>Arthropoda</taxon>
        <taxon>Hexapoda</taxon>
        <taxon>Insecta</taxon>
        <taxon>Pterygota</taxon>
        <taxon>Neoptera</taxon>
        <taxon>Endopterygota</taxon>
        <taxon>Lepidoptera</taxon>
        <taxon>Glossata</taxon>
        <taxon>Ditrysia</taxon>
        <taxon>Tineoidea</taxon>
        <taxon>Psychidae</taxon>
        <taxon>Oiketicinae</taxon>
        <taxon>Eumeta</taxon>
    </lineage>
</organism>
<dbReference type="EMBL" id="BGZK01001160">
    <property type="protein sequence ID" value="GBP72906.1"/>
    <property type="molecule type" value="Genomic_DNA"/>
</dbReference>
<evidence type="ECO:0000313" key="1">
    <source>
        <dbReference type="EMBL" id="GBP72906.1"/>
    </source>
</evidence>
<gene>
    <name evidence="1" type="ORF">EVAR_63467_1</name>
</gene>
<dbReference type="OrthoDB" id="7480422at2759"/>
<protein>
    <submittedName>
        <fullName evidence="1">Uncharacterized protein</fullName>
    </submittedName>
</protein>
<name>A0A4C1YA44_EUMVA</name>
<accession>A0A4C1YA44</accession>
<keyword evidence="2" id="KW-1185">Reference proteome</keyword>
<dbReference type="AlphaFoldDB" id="A0A4C1YA44"/>